<comment type="caution">
    <text evidence="2">The sequence shown here is derived from an EMBL/GenBank/DDBJ whole genome shotgun (WGS) entry which is preliminary data.</text>
</comment>
<protein>
    <submittedName>
        <fullName evidence="2">Uncharacterized protein</fullName>
    </submittedName>
</protein>
<name>A0A1J4V493_9BACT</name>
<evidence type="ECO:0000313" key="2">
    <source>
        <dbReference type="EMBL" id="OIO31980.1"/>
    </source>
</evidence>
<gene>
    <name evidence="2" type="ORF">AUJ44_03470</name>
</gene>
<sequence length="268" mass="28949">MRRKFGPVFSVNDSHKRKEKNMSYGLNGKYPAVLGKGVLTEAKTGALMYYVEVLIENVPALRGSFCLVKSDGQLMQRNIEDLIRILAGRWDGTDIVALETVDPSGCEAVADCMDGAERDGKVYTEVRNVYPPNGGGGTLLPKNKANAVNISSKYGAKFRAMFGARAKSVGTAKTVAKVAVAGPASAPRTPSPSASPATNADRTSSLEECWEMFERKNQEAGMKASEIADKWVTDVPAFGLNQATATPEQWYGFKMSFAGGDDEKQMPF</sequence>
<dbReference type="STRING" id="1805282.AUJ44_03470"/>
<feature type="region of interest" description="Disordered" evidence="1">
    <location>
        <begin position="182"/>
        <end position="205"/>
    </location>
</feature>
<dbReference type="AlphaFoldDB" id="A0A1J4V493"/>
<dbReference type="EMBL" id="MNVO01000052">
    <property type="protein sequence ID" value="OIO31980.1"/>
    <property type="molecule type" value="Genomic_DNA"/>
</dbReference>
<evidence type="ECO:0000313" key="3">
    <source>
        <dbReference type="Proteomes" id="UP000183206"/>
    </source>
</evidence>
<feature type="compositionally biased region" description="Low complexity" evidence="1">
    <location>
        <begin position="182"/>
        <end position="197"/>
    </location>
</feature>
<proteinExistence type="predicted"/>
<reference evidence="2 3" key="1">
    <citation type="journal article" date="2016" name="Environ. Microbiol.">
        <title>Genomic resolution of a cold subsurface aquifer community provides metabolic insights for novel microbes adapted to high CO concentrations.</title>
        <authorList>
            <person name="Probst A.J."/>
            <person name="Castelle C.J."/>
            <person name="Singh A."/>
            <person name="Brown C.T."/>
            <person name="Anantharaman K."/>
            <person name="Sharon I."/>
            <person name="Hug L.A."/>
            <person name="Burstein D."/>
            <person name="Emerson J.B."/>
            <person name="Thomas B.C."/>
            <person name="Banfield J.F."/>
        </authorList>
    </citation>
    <scope>NUCLEOTIDE SEQUENCE [LARGE SCALE GENOMIC DNA]</scope>
    <source>
        <strain evidence="2">CG1_02_47_685</strain>
    </source>
</reference>
<accession>A0A1J4V493</accession>
<organism evidence="2 3">
    <name type="scientific">Candidatus Nomurabacteria bacterium CG1_02_47_685</name>
    <dbReference type="NCBI Taxonomy" id="1805282"/>
    <lineage>
        <taxon>Bacteria</taxon>
        <taxon>Candidatus Nomuraibacteriota</taxon>
    </lineage>
</organism>
<evidence type="ECO:0000256" key="1">
    <source>
        <dbReference type="SAM" id="MobiDB-lite"/>
    </source>
</evidence>
<dbReference type="Proteomes" id="UP000183206">
    <property type="component" value="Unassembled WGS sequence"/>
</dbReference>